<evidence type="ECO:0000256" key="1">
    <source>
        <dbReference type="SAM" id="Phobius"/>
    </source>
</evidence>
<evidence type="ECO:0000259" key="2">
    <source>
        <dbReference type="SMART" id="SM00597"/>
    </source>
</evidence>
<keyword evidence="1" id="KW-0472">Membrane</keyword>
<evidence type="ECO:0000313" key="4">
    <source>
        <dbReference type="Proteomes" id="UP000187406"/>
    </source>
</evidence>
<name>A0A1Q3BG94_CEPFO</name>
<dbReference type="OrthoDB" id="118159at2759"/>
<evidence type="ECO:0000313" key="3">
    <source>
        <dbReference type="EMBL" id="GAV66783.1"/>
    </source>
</evidence>
<sequence>YNIQKDVSFCLCCYLFKRDSSGKQGGGDSFVVECFKNWSMPHKLEGHVGGPNSAHNQAFKICEALMNQNQHIEALILFVATATKLALILLVATATVERAFSMMNIVKNKLRNRMRYSWMNDCLVTYIEKDEFNRFDNETIIQRFQNIKTRRGQL</sequence>
<organism evidence="3 4">
    <name type="scientific">Cephalotus follicularis</name>
    <name type="common">Albany pitcher plant</name>
    <dbReference type="NCBI Taxonomy" id="3775"/>
    <lineage>
        <taxon>Eukaryota</taxon>
        <taxon>Viridiplantae</taxon>
        <taxon>Streptophyta</taxon>
        <taxon>Embryophyta</taxon>
        <taxon>Tracheophyta</taxon>
        <taxon>Spermatophyta</taxon>
        <taxon>Magnoliopsida</taxon>
        <taxon>eudicotyledons</taxon>
        <taxon>Gunneridae</taxon>
        <taxon>Pentapetalae</taxon>
        <taxon>rosids</taxon>
        <taxon>fabids</taxon>
        <taxon>Oxalidales</taxon>
        <taxon>Cephalotaceae</taxon>
        <taxon>Cephalotus</taxon>
    </lineage>
</organism>
<feature type="non-terminal residue" evidence="3">
    <location>
        <position position="1"/>
    </location>
</feature>
<accession>A0A1Q3BG94</accession>
<protein>
    <submittedName>
        <fullName evidence="3">DUF4371 domain-containing protein</fullName>
    </submittedName>
</protein>
<dbReference type="EMBL" id="BDDD01000502">
    <property type="protein sequence ID" value="GAV66783.1"/>
    <property type="molecule type" value="Genomic_DNA"/>
</dbReference>
<dbReference type="STRING" id="3775.A0A1Q3BG94"/>
<feature type="transmembrane region" description="Helical" evidence="1">
    <location>
        <begin position="74"/>
        <end position="96"/>
    </location>
</feature>
<keyword evidence="4" id="KW-1185">Reference proteome</keyword>
<comment type="caution">
    <text evidence="3">The sequence shown here is derived from an EMBL/GenBank/DDBJ whole genome shotgun (WGS) entry which is preliminary data.</text>
</comment>
<dbReference type="InterPro" id="IPR006580">
    <property type="entry name" value="Znf_TTF"/>
</dbReference>
<reference evidence="4" key="1">
    <citation type="submission" date="2016-04" db="EMBL/GenBank/DDBJ databases">
        <title>Cephalotus genome sequencing.</title>
        <authorList>
            <person name="Fukushima K."/>
            <person name="Hasebe M."/>
            <person name="Fang X."/>
        </authorList>
    </citation>
    <scope>NUCLEOTIDE SEQUENCE [LARGE SCALE GENOMIC DNA]</scope>
    <source>
        <strain evidence="4">cv. St1</strain>
    </source>
</reference>
<dbReference type="AlphaFoldDB" id="A0A1Q3BG94"/>
<dbReference type="Proteomes" id="UP000187406">
    <property type="component" value="Unassembled WGS sequence"/>
</dbReference>
<feature type="domain" description="TTF-type" evidence="2">
    <location>
        <begin position="1"/>
        <end position="78"/>
    </location>
</feature>
<dbReference type="PANTHER" id="PTHR45749:SF34">
    <property type="entry name" value="ZINC FINGER MYM-TYPE PROTEIN 1-LIKE"/>
    <property type="match status" value="1"/>
</dbReference>
<proteinExistence type="predicted"/>
<dbReference type="InParanoid" id="A0A1Q3BG94"/>
<keyword evidence="1" id="KW-0812">Transmembrane</keyword>
<dbReference type="SMART" id="SM00597">
    <property type="entry name" value="ZnF_TTF"/>
    <property type="match status" value="1"/>
</dbReference>
<gene>
    <name evidence="3" type="ORF">CFOL_v3_10293</name>
</gene>
<dbReference type="PANTHER" id="PTHR45749">
    <property type="match status" value="1"/>
</dbReference>
<keyword evidence="1" id="KW-1133">Transmembrane helix</keyword>